<dbReference type="Gene3D" id="3.30.230.10">
    <property type="match status" value="1"/>
</dbReference>
<dbReference type="InterPro" id="IPR014721">
    <property type="entry name" value="Ribsml_uS5_D2-typ_fold_subgr"/>
</dbReference>
<protein>
    <submittedName>
        <fullName evidence="2">Uncharacterized protein</fullName>
    </submittedName>
</protein>
<reference evidence="2 3" key="1">
    <citation type="journal article" date="2019" name="Genome Biol. Evol.">
        <title>Insights into the evolution of the New World diploid cottons (Gossypium, subgenus Houzingenia) based on genome sequencing.</title>
        <authorList>
            <person name="Grover C.E."/>
            <person name="Arick M.A. 2nd"/>
            <person name="Thrash A."/>
            <person name="Conover J.L."/>
            <person name="Sanders W.S."/>
            <person name="Peterson D.G."/>
            <person name="Frelichowski J.E."/>
            <person name="Scheffler J.A."/>
            <person name="Scheffler B.E."/>
            <person name="Wendel J.F."/>
        </authorList>
    </citation>
    <scope>NUCLEOTIDE SEQUENCE [LARGE SCALE GENOMIC DNA]</scope>
    <source>
        <strain evidence="2">157</strain>
        <tissue evidence="2">Leaf</tissue>
    </source>
</reference>
<accession>A0A7J8N6J2</accession>
<dbReference type="AlphaFoldDB" id="A0A7J8N6J2"/>
<dbReference type="GO" id="GO:0022627">
    <property type="term" value="C:cytosolic small ribosomal subunit"/>
    <property type="evidence" value="ECO:0007669"/>
    <property type="project" value="TreeGrafter"/>
</dbReference>
<name>A0A7J8N6J2_9ROSI</name>
<dbReference type="EMBL" id="JABEZX010000012">
    <property type="protein sequence ID" value="MBA0572591.1"/>
    <property type="molecule type" value="Genomic_DNA"/>
</dbReference>
<dbReference type="GO" id="GO:0003735">
    <property type="term" value="F:structural constituent of ribosome"/>
    <property type="evidence" value="ECO:0007669"/>
    <property type="project" value="InterPro"/>
</dbReference>
<dbReference type="PANTHER" id="PTHR21569:SF16">
    <property type="entry name" value="RIBOSOMAL PROTEIN S16"/>
    <property type="match status" value="1"/>
</dbReference>
<evidence type="ECO:0000313" key="3">
    <source>
        <dbReference type="Proteomes" id="UP000593572"/>
    </source>
</evidence>
<comment type="similarity">
    <text evidence="1">Belongs to the universal ribosomal protein uS9 family.</text>
</comment>
<gene>
    <name evidence="2" type="ORF">Golob_002922</name>
</gene>
<keyword evidence="3" id="KW-1185">Reference proteome</keyword>
<organism evidence="2 3">
    <name type="scientific">Gossypium lobatum</name>
    <dbReference type="NCBI Taxonomy" id="34289"/>
    <lineage>
        <taxon>Eukaryota</taxon>
        <taxon>Viridiplantae</taxon>
        <taxon>Streptophyta</taxon>
        <taxon>Embryophyta</taxon>
        <taxon>Tracheophyta</taxon>
        <taxon>Spermatophyta</taxon>
        <taxon>Magnoliopsida</taxon>
        <taxon>eudicotyledons</taxon>
        <taxon>Gunneridae</taxon>
        <taxon>Pentapetalae</taxon>
        <taxon>rosids</taxon>
        <taxon>malvids</taxon>
        <taxon>Malvales</taxon>
        <taxon>Malvaceae</taxon>
        <taxon>Malvoideae</taxon>
        <taxon>Gossypium</taxon>
    </lineage>
</organism>
<evidence type="ECO:0000313" key="2">
    <source>
        <dbReference type="EMBL" id="MBA0572591.1"/>
    </source>
</evidence>
<dbReference type="PANTHER" id="PTHR21569">
    <property type="entry name" value="RIBOSOMAL PROTEIN S9"/>
    <property type="match status" value="1"/>
</dbReference>
<dbReference type="InterPro" id="IPR000754">
    <property type="entry name" value="Ribosomal_uS9"/>
</dbReference>
<evidence type="ECO:0000256" key="1">
    <source>
        <dbReference type="ARBA" id="ARBA00005251"/>
    </source>
</evidence>
<comment type="caution">
    <text evidence="2">The sequence shown here is derived from an EMBL/GenBank/DDBJ whole genome shotgun (WGS) entry which is preliminary data.</text>
</comment>
<dbReference type="GO" id="GO:0006412">
    <property type="term" value="P:translation"/>
    <property type="evidence" value="ECO:0007669"/>
    <property type="project" value="InterPro"/>
</dbReference>
<proteinExistence type="inferred from homology"/>
<dbReference type="GO" id="GO:0003723">
    <property type="term" value="F:RNA binding"/>
    <property type="evidence" value="ECO:0007669"/>
    <property type="project" value="TreeGrafter"/>
</dbReference>
<dbReference type="GO" id="GO:0000462">
    <property type="term" value="P:maturation of SSU-rRNA from tricistronic rRNA transcript (SSU-rRNA, 5.8S rRNA, LSU-rRNA)"/>
    <property type="evidence" value="ECO:0007669"/>
    <property type="project" value="TreeGrafter"/>
</dbReference>
<sequence>MLQLQDNDSSHNLLQERLWSYQNQWLSHQACQTRDPSFKAIKPILLIDRHRFVGVDMRIQIKGGGHTSQIYAFYQKYVDKQSKKEIKDILVRCNRTLLVVGLKRCESSKFSGRGVSVMGLKL</sequence>
<dbReference type="Proteomes" id="UP000593572">
    <property type="component" value="Unassembled WGS sequence"/>
</dbReference>